<dbReference type="PANTHER" id="PTHR37943:SF1">
    <property type="entry name" value="PROTEIN VES"/>
    <property type="match status" value="1"/>
</dbReference>
<protein>
    <submittedName>
        <fullName evidence="1">HutD family protein</fullName>
    </submittedName>
</protein>
<reference evidence="1 2" key="1">
    <citation type="submission" date="2024-09" db="EMBL/GenBank/DDBJ databases">
        <authorList>
            <person name="Sun Q."/>
            <person name="Mori K."/>
        </authorList>
    </citation>
    <scope>NUCLEOTIDE SEQUENCE [LARGE SCALE GENOMIC DNA]</scope>
    <source>
        <strain evidence="1 2">CECT 8064</strain>
    </source>
</reference>
<dbReference type="PANTHER" id="PTHR37943">
    <property type="entry name" value="PROTEIN VES"/>
    <property type="match status" value="1"/>
</dbReference>
<dbReference type="Gene3D" id="2.60.120.10">
    <property type="entry name" value="Jelly Rolls"/>
    <property type="match status" value="1"/>
</dbReference>
<sequence length="220" mass="24834">MTFETPTRYRIRAREQYRTSRWKNGQGETRHIIQAHINQNTSYRISQATIHHNSQFSDFSGQQRTLVLLKGMGVSLKHKTQRGYDVVHELKSPLSVARFNGGDETSATLLDGSVEVLNIMASEGQLSSYVEIVTPSMSVFALRQPQSNYACFYANEGCDVLIRSCLVNDGSDNVTKVSVGSRQTLEFNEAVEMKLIKGCGVFVQFSTEQLPSYGKYRRYL</sequence>
<accession>A0ABV5HQR8</accession>
<dbReference type="InterPro" id="IPR011051">
    <property type="entry name" value="RmlC_Cupin_sf"/>
</dbReference>
<keyword evidence="2" id="KW-1185">Reference proteome</keyword>
<dbReference type="SUPFAM" id="SSF51182">
    <property type="entry name" value="RmlC-like cupins"/>
    <property type="match status" value="1"/>
</dbReference>
<dbReference type="EMBL" id="JBHMEP010000004">
    <property type="protein sequence ID" value="MFB9136107.1"/>
    <property type="molecule type" value="Genomic_DNA"/>
</dbReference>
<dbReference type="InterPro" id="IPR014710">
    <property type="entry name" value="RmlC-like_jellyroll"/>
</dbReference>
<organism evidence="1 2">
    <name type="scientific">Vibrio olivae</name>
    <dbReference type="NCBI Taxonomy" id="1243002"/>
    <lineage>
        <taxon>Bacteria</taxon>
        <taxon>Pseudomonadati</taxon>
        <taxon>Pseudomonadota</taxon>
        <taxon>Gammaproteobacteria</taxon>
        <taxon>Vibrionales</taxon>
        <taxon>Vibrionaceae</taxon>
        <taxon>Vibrio</taxon>
    </lineage>
</organism>
<proteinExistence type="predicted"/>
<evidence type="ECO:0000313" key="2">
    <source>
        <dbReference type="Proteomes" id="UP001589645"/>
    </source>
</evidence>
<gene>
    <name evidence="1" type="ORF">ACFFUV_14135</name>
</gene>
<dbReference type="InterPro" id="IPR010282">
    <property type="entry name" value="Uncharacterised_HutD/Ves"/>
</dbReference>
<evidence type="ECO:0000313" key="1">
    <source>
        <dbReference type="EMBL" id="MFB9136107.1"/>
    </source>
</evidence>
<dbReference type="Proteomes" id="UP001589645">
    <property type="component" value="Unassembled WGS sequence"/>
</dbReference>
<comment type="caution">
    <text evidence="1">The sequence shown here is derived from an EMBL/GenBank/DDBJ whole genome shotgun (WGS) entry which is preliminary data.</text>
</comment>
<dbReference type="RefSeq" id="WP_390194008.1">
    <property type="nucleotide sequence ID" value="NZ_JBHMEP010000004.1"/>
</dbReference>
<dbReference type="Pfam" id="PF05962">
    <property type="entry name" value="HutD"/>
    <property type="match status" value="1"/>
</dbReference>
<name>A0ABV5HQR8_9VIBR</name>